<dbReference type="EMBL" id="VFQF01000002">
    <property type="protein sequence ID" value="TQN45697.1"/>
    <property type="molecule type" value="Genomic_DNA"/>
</dbReference>
<protein>
    <submittedName>
        <fullName evidence="2">Uncharacterized protein</fullName>
    </submittedName>
</protein>
<feature type="compositionally biased region" description="Basic and acidic residues" evidence="1">
    <location>
        <begin position="53"/>
        <end position="79"/>
    </location>
</feature>
<proteinExistence type="predicted"/>
<dbReference type="Proteomes" id="UP000320085">
    <property type="component" value="Unassembled WGS sequence"/>
</dbReference>
<organism evidence="2 3">
    <name type="scientific">Humibacillus xanthopallidus</name>
    <dbReference type="NCBI Taxonomy" id="412689"/>
    <lineage>
        <taxon>Bacteria</taxon>
        <taxon>Bacillati</taxon>
        <taxon>Actinomycetota</taxon>
        <taxon>Actinomycetes</taxon>
        <taxon>Micrococcales</taxon>
        <taxon>Intrasporangiaceae</taxon>
        <taxon>Humibacillus</taxon>
    </lineage>
</organism>
<comment type="caution">
    <text evidence="2">The sequence shown here is derived from an EMBL/GenBank/DDBJ whole genome shotgun (WGS) entry which is preliminary data.</text>
</comment>
<feature type="region of interest" description="Disordered" evidence="1">
    <location>
        <begin position="53"/>
        <end position="84"/>
    </location>
</feature>
<sequence length="198" mass="22744">MGFSTTYLGRLDIEPRLNAAEAEWLTAYAMVDRRYFTNPYEVPMNPRAFVAEQERQRAAARKVPEARPRKGRRQPDVRDPFTTLVPRDGTPYPHLDWTPCADRCCLQWDSRTEKSRMAEAWLQYLIDHFLRAGAIARTSNKPDFAPFTFDHVVNGIIAATRDDTRALWLIRCVDNEISTESILAPDVMPWDLGSAVWG</sequence>
<dbReference type="RefSeq" id="WP_141822307.1">
    <property type="nucleotide sequence ID" value="NZ_BAAAQC010000010.1"/>
</dbReference>
<dbReference type="OrthoDB" id="2660825at2"/>
<evidence type="ECO:0000313" key="2">
    <source>
        <dbReference type="EMBL" id="TQN45697.1"/>
    </source>
</evidence>
<evidence type="ECO:0000256" key="1">
    <source>
        <dbReference type="SAM" id="MobiDB-lite"/>
    </source>
</evidence>
<reference evidence="2 3" key="1">
    <citation type="submission" date="2019-06" db="EMBL/GenBank/DDBJ databases">
        <title>Sequencing the genomes of 1000 actinobacteria strains.</title>
        <authorList>
            <person name="Klenk H.-P."/>
        </authorList>
    </citation>
    <scope>NUCLEOTIDE SEQUENCE [LARGE SCALE GENOMIC DNA]</scope>
    <source>
        <strain evidence="2 3">DSM 21776</strain>
    </source>
</reference>
<evidence type="ECO:0000313" key="3">
    <source>
        <dbReference type="Proteomes" id="UP000320085"/>
    </source>
</evidence>
<name>A0A543PNU3_9MICO</name>
<dbReference type="AlphaFoldDB" id="A0A543PNU3"/>
<gene>
    <name evidence="2" type="ORF">FHX52_2397</name>
</gene>
<accession>A0A543PNU3</accession>